<dbReference type="AlphaFoldDB" id="D8QWJ9"/>
<evidence type="ECO:0000313" key="2">
    <source>
        <dbReference type="EMBL" id="EFJ35254.1"/>
    </source>
</evidence>
<organism evidence="3">
    <name type="scientific">Selaginella moellendorffii</name>
    <name type="common">Spikemoss</name>
    <dbReference type="NCBI Taxonomy" id="88036"/>
    <lineage>
        <taxon>Eukaryota</taxon>
        <taxon>Viridiplantae</taxon>
        <taxon>Streptophyta</taxon>
        <taxon>Embryophyta</taxon>
        <taxon>Tracheophyta</taxon>
        <taxon>Lycopodiopsida</taxon>
        <taxon>Selaginellales</taxon>
        <taxon>Selaginellaceae</taxon>
        <taxon>Selaginella</taxon>
    </lineage>
</organism>
<dbReference type="SUPFAM" id="SSF53474">
    <property type="entry name" value="alpha/beta-Hydrolases"/>
    <property type="match status" value="1"/>
</dbReference>
<protein>
    <recommendedName>
        <fullName evidence="1">AB hydrolase-1 domain-containing protein</fullName>
    </recommendedName>
</protein>
<dbReference type="OrthoDB" id="294702at2759"/>
<dbReference type="PANTHER" id="PTHR45763">
    <property type="entry name" value="HYDROLASE, ALPHA/BETA FOLD FAMILY PROTEIN, EXPRESSED-RELATED"/>
    <property type="match status" value="1"/>
</dbReference>
<dbReference type="EMBL" id="GL377568">
    <property type="protein sequence ID" value="EFJ35254.1"/>
    <property type="molecule type" value="Genomic_DNA"/>
</dbReference>
<dbReference type="KEGG" id="smo:SELMODRAFT_80078"/>
<dbReference type="Gene3D" id="3.40.50.1820">
    <property type="entry name" value="alpha/beta hydrolase"/>
    <property type="match status" value="1"/>
</dbReference>
<sequence length="142" mass="15713">MDLDYVKLGDGRLVAFRELGCPREAALRSLLVLHGLGSSRIAAIPGVRQELLEEFGVRLVVIDRAGYGKSDPDPNQTLRSSAVDLEAIIDKLELGRRVWLLGYSGGAGYCWAAARYIPHRIHGIALWAPVGNYWWKVGKLFP</sequence>
<dbReference type="Pfam" id="PF00561">
    <property type="entry name" value="Abhydrolase_1"/>
    <property type="match status" value="1"/>
</dbReference>
<evidence type="ECO:0000313" key="3">
    <source>
        <dbReference type="Proteomes" id="UP000001514"/>
    </source>
</evidence>
<keyword evidence="3" id="KW-1185">Reference proteome</keyword>
<accession>D8QWJ9</accession>
<name>D8QWJ9_SELML</name>
<dbReference type="PANTHER" id="PTHR45763:SF46">
    <property type="entry name" value="AB HYDROLASE-1 DOMAIN-CONTAINING PROTEIN"/>
    <property type="match status" value="1"/>
</dbReference>
<dbReference type="eggNOG" id="ENOG502SB29">
    <property type="taxonomic scope" value="Eukaryota"/>
</dbReference>
<feature type="domain" description="AB hydrolase-1" evidence="1">
    <location>
        <begin position="30"/>
        <end position="129"/>
    </location>
</feature>
<reference evidence="2 3" key="1">
    <citation type="journal article" date="2011" name="Science">
        <title>The Selaginella genome identifies genetic changes associated with the evolution of vascular plants.</title>
        <authorList>
            <person name="Banks J.A."/>
            <person name="Nishiyama T."/>
            <person name="Hasebe M."/>
            <person name="Bowman J.L."/>
            <person name="Gribskov M."/>
            <person name="dePamphilis C."/>
            <person name="Albert V.A."/>
            <person name="Aono N."/>
            <person name="Aoyama T."/>
            <person name="Ambrose B.A."/>
            <person name="Ashton N.W."/>
            <person name="Axtell M.J."/>
            <person name="Barker E."/>
            <person name="Barker M.S."/>
            <person name="Bennetzen J.L."/>
            <person name="Bonawitz N.D."/>
            <person name="Chapple C."/>
            <person name="Cheng C."/>
            <person name="Correa L.G."/>
            <person name="Dacre M."/>
            <person name="DeBarry J."/>
            <person name="Dreyer I."/>
            <person name="Elias M."/>
            <person name="Engstrom E.M."/>
            <person name="Estelle M."/>
            <person name="Feng L."/>
            <person name="Finet C."/>
            <person name="Floyd S.K."/>
            <person name="Frommer W.B."/>
            <person name="Fujita T."/>
            <person name="Gramzow L."/>
            <person name="Gutensohn M."/>
            <person name="Harholt J."/>
            <person name="Hattori M."/>
            <person name="Heyl A."/>
            <person name="Hirai T."/>
            <person name="Hiwatashi Y."/>
            <person name="Ishikawa M."/>
            <person name="Iwata M."/>
            <person name="Karol K.G."/>
            <person name="Koehler B."/>
            <person name="Kolukisaoglu U."/>
            <person name="Kubo M."/>
            <person name="Kurata T."/>
            <person name="Lalonde S."/>
            <person name="Li K."/>
            <person name="Li Y."/>
            <person name="Litt A."/>
            <person name="Lyons E."/>
            <person name="Manning G."/>
            <person name="Maruyama T."/>
            <person name="Michael T.P."/>
            <person name="Mikami K."/>
            <person name="Miyazaki S."/>
            <person name="Morinaga S."/>
            <person name="Murata T."/>
            <person name="Mueller-Roeber B."/>
            <person name="Nelson D.R."/>
            <person name="Obara M."/>
            <person name="Oguri Y."/>
            <person name="Olmstead R.G."/>
            <person name="Onodera N."/>
            <person name="Petersen B.L."/>
            <person name="Pils B."/>
            <person name="Prigge M."/>
            <person name="Rensing S.A."/>
            <person name="Riano-Pachon D.M."/>
            <person name="Roberts A.W."/>
            <person name="Sato Y."/>
            <person name="Scheller H.V."/>
            <person name="Schulz B."/>
            <person name="Schulz C."/>
            <person name="Shakirov E.V."/>
            <person name="Shibagaki N."/>
            <person name="Shinohara N."/>
            <person name="Shippen D.E."/>
            <person name="Soerensen I."/>
            <person name="Sotooka R."/>
            <person name="Sugimoto N."/>
            <person name="Sugita M."/>
            <person name="Sumikawa N."/>
            <person name="Tanurdzic M."/>
            <person name="Theissen G."/>
            <person name="Ulvskov P."/>
            <person name="Wakazuki S."/>
            <person name="Weng J.K."/>
            <person name="Willats W.W."/>
            <person name="Wipf D."/>
            <person name="Wolf P.G."/>
            <person name="Yang L."/>
            <person name="Zimmer A.D."/>
            <person name="Zhu Q."/>
            <person name="Mitros T."/>
            <person name="Hellsten U."/>
            <person name="Loque D."/>
            <person name="Otillar R."/>
            <person name="Salamov A."/>
            <person name="Schmutz J."/>
            <person name="Shapiro H."/>
            <person name="Lindquist E."/>
            <person name="Lucas S."/>
            <person name="Rokhsar D."/>
            <person name="Grigoriev I.V."/>
        </authorList>
    </citation>
    <scope>NUCLEOTIDE SEQUENCE [LARGE SCALE GENOMIC DNA]</scope>
</reference>
<dbReference type="HOGENOM" id="CLU_079489_1_1_1"/>
<dbReference type="InterPro" id="IPR000073">
    <property type="entry name" value="AB_hydrolase_1"/>
</dbReference>
<dbReference type="Proteomes" id="UP000001514">
    <property type="component" value="Unassembled WGS sequence"/>
</dbReference>
<dbReference type="InParanoid" id="D8QWJ9"/>
<dbReference type="OMA" id="YGESETH"/>
<dbReference type="STRING" id="88036.D8QWJ9"/>
<proteinExistence type="predicted"/>
<gene>
    <name evidence="2" type="ORF">SELMODRAFT_80078</name>
</gene>
<dbReference type="InterPro" id="IPR029058">
    <property type="entry name" value="AB_hydrolase_fold"/>
</dbReference>
<evidence type="ECO:0000259" key="1">
    <source>
        <dbReference type="Pfam" id="PF00561"/>
    </source>
</evidence>
<dbReference type="Gramene" id="EFJ35254">
    <property type="protein sequence ID" value="EFJ35254"/>
    <property type="gene ID" value="SELMODRAFT_80078"/>
</dbReference>